<evidence type="ECO:0008006" key="4">
    <source>
        <dbReference type="Google" id="ProtNLM"/>
    </source>
</evidence>
<proteinExistence type="predicted"/>
<dbReference type="RefSeq" id="WP_079494991.1">
    <property type="nucleotide sequence ID" value="NZ_FUZT01000015.1"/>
</dbReference>
<protein>
    <recommendedName>
        <fullName evidence="4">DUF3139 domain-containing protein</fullName>
    </recommendedName>
</protein>
<organism evidence="2 3">
    <name type="scientific">Maledivibacter halophilus</name>
    <dbReference type="NCBI Taxonomy" id="36842"/>
    <lineage>
        <taxon>Bacteria</taxon>
        <taxon>Bacillati</taxon>
        <taxon>Bacillota</taxon>
        <taxon>Clostridia</taxon>
        <taxon>Peptostreptococcales</taxon>
        <taxon>Caminicellaceae</taxon>
        <taxon>Maledivibacter</taxon>
    </lineage>
</organism>
<feature type="transmembrane region" description="Helical" evidence="1">
    <location>
        <begin position="12"/>
        <end position="33"/>
    </location>
</feature>
<keyword evidence="1" id="KW-0472">Membrane</keyword>
<evidence type="ECO:0000313" key="2">
    <source>
        <dbReference type="EMBL" id="SKC86847.1"/>
    </source>
</evidence>
<gene>
    <name evidence="2" type="ORF">SAMN02194393_04583</name>
</gene>
<dbReference type="EMBL" id="FUZT01000015">
    <property type="protein sequence ID" value="SKC86847.1"/>
    <property type="molecule type" value="Genomic_DNA"/>
</dbReference>
<reference evidence="2 3" key="1">
    <citation type="submission" date="2017-02" db="EMBL/GenBank/DDBJ databases">
        <authorList>
            <person name="Peterson S.W."/>
        </authorList>
    </citation>
    <scope>NUCLEOTIDE SEQUENCE [LARGE SCALE GENOMIC DNA]</scope>
    <source>
        <strain evidence="2 3">M1</strain>
    </source>
</reference>
<keyword evidence="3" id="KW-1185">Reference proteome</keyword>
<evidence type="ECO:0000313" key="3">
    <source>
        <dbReference type="Proteomes" id="UP000190285"/>
    </source>
</evidence>
<keyword evidence="1" id="KW-1133">Transmembrane helix</keyword>
<dbReference type="AlphaFoldDB" id="A0A1T5MF62"/>
<sequence>MKEINERKKHVIIFIGGIIITFLLLPSLLPNFLNVFNDTIKENNQNNPYYYTKGIVKEKYIKDGLFGFETQYIKIQIDDWTDKVASVEVEYYLLAEEDNQLYVILDSKKEKIVELKFSDKELNKYIKSEKKIGRHVKLLEE</sequence>
<dbReference type="STRING" id="36842.SAMN02194393_04583"/>
<dbReference type="Proteomes" id="UP000190285">
    <property type="component" value="Unassembled WGS sequence"/>
</dbReference>
<accession>A0A1T5MF62</accession>
<evidence type="ECO:0000256" key="1">
    <source>
        <dbReference type="SAM" id="Phobius"/>
    </source>
</evidence>
<keyword evidence="1" id="KW-0812">Transmembrane</keyword>
<name>A0A1T5MF62_9FIRM</name>